<feature type="region of interest" description="Disordered" evidence="1">
    <location>
        <begin position="173"/>
        <end position="219"/>
    </location>
</feature>
<dbReference type="RefSeq" id="WP_016403091.1">
    <property type="nucleotide sequence ID" value="NZ_BARX01000026.1"/>
</dbReference>
<protein>
    <submittedName>
        <fullName evidence="2">Uncharacterized protein</fullName>
    </submittedName>
</protein>
<feature type="compositionally biased region" description="Polar residues" evidence="1">
    <location>
        <begin position="49"/>
        <end position="65"/>
    </location>
</feature>
<proteinExistence type="predicted"/>
<evidence type="ECO:0000313" key="3">
    <source>
        <dbReference type="Proteomes" id="UP000014461"/>
    </source>
</evidence>
<sequence length="219" mass="22253">MTTSYSNTPLATNSLDYKPKLIEVNNQQASEVKSDTSFTQKLQDALSPKSDTQQNTEALATATNTGDKAEGTVDVGIMDVAPAAMNIGMGLASGNPVAAGLAGTDLLQSVLRADIEKQFTELGQGIAAALVAGMSGDPSATQVLPTAEELAEQAALASADIVAEGSQQIAAASQTGSAATGVSQEGKSVPTKGSIPKAMLQGDSAVQNDELLKRDKANT</sequence>
<evidence type="ECO:0000256" key="1">
    <source>
        <dbReference type="SAM" id="MobiDB-lite"/>
    </source>
</evidence>
<dbReference type="STRING" id="1331007.AALB_3404"/>
<keyword evidence="3" id="KW-1185">Reference proteome</keyword>
<dbReference type="EMBL" id="BARX01000026">
    <property type="protein sequence ID" value="GAD03324.1"/>
    <property type="molecule type" value="Genomic_DNA"/>
</dbReference>
<dbReference type="Proteomes" id="UP000014461">
    <property type="component" value="Unassembled WGS sequence"/>
</dbReference>
<accession>R9PPS5</accession>
<dbReference type="OrthoDB" id="9831310at2"/>
<organism evidence="2 3">
    <name type="scientific">Agarivorans albus MKT 106</name>
    <dbReference type="NCBI Taxonomy" id="1331007"/>
    <lineage>
        <taxon>Bacteria</taxon>
        <taxon>Pseudomonadati</taxon>
        <taxon>Pseudomonadota</taxon>
        <taxon>Gammaproteobacteria</taxon>
        <taxon>Alteromonadales</taxon>
        <taxon>Alteromonadaceae</taxon>
        <taxon>Agarivorans</taxon>
    </lineage>
</organism>
<dbReference type="AlphaFoldDB" id="R9PPS5"/>
<reference evidence="2" key="1">
    <citation type="journal article" date="2013" name="Genome Announc.">
        <title>Draft Genome Sequence of Agarivorans albus Strain MKT 106T, an Agarolytic Marine Bacterium.</title>
        <authorList>
            <person name="Yasuike M."/>
            <person name="Nakamura Y."/>
            <person name="Kai W."/>
            <person name="Fujiwara A."/>
            <person name="Fukui Y."/>
            <person name="Satomi M."/>
            <person name="Sano M."/>
        </authorList>
    </citation>
    <scope>NUCLEOTIDE SEQUENCE [LARGE SCALE GENOMIC DNA]</scope>
</reference>
<name>R9PPS5_AGAAL</name>
<feature type="region of interest" description="Disordered" evidence="1">
    <location>
        <begin position="28"/>
        <end position="65"/>
    </location>
</feature>
<comment type="caution">
    <text evidence="2">The sequence shown here is derived from an EMBL/GenBank/DDBJ whole genome shotgun (WGS) entry which is preliminary data.</text>
</comment>
<gene>
    <name evidence="2" type="ORF">AALB_3404</name>
</gene>
<feature type="compositionally biased region" description="Polar residues" evidence="1">
    <location>
        <begin position="28"/>
        <end position="42"/>
    </location>
</feature>
<feature type="compositionally biased region" description="Basic and acidic residues" evidence="1">
    <location>
        <begin position="210"/>
        <end position="219"/>
    </location>
</feature>
<evidence type="ECO:0000313" key="2">
    <source>
        <dbReference type="EMBL" id="GAD03324.1"/>
    </source>
</evidence>